<dbReference type="AlphaFoldDB" id="A0A917K235"/>
<reference evidence="1" key="1">
    <citation type="journal article" date="2014" name="Int. J. Syst. Evol. Microbiol.">
        <title>Complete genome of a new Firmicutes species belonging to the dominant human colonic microbiota ('Ruminococcus bicirculans') reveals two chromosomes and a selective capacity to utilize plant glucans.</title>
        <authorList>
            <consortium name="NISC Comparative Sequencing Program"/>
            <person name="Wegmann U."/>
            <person name="Louis P."/>
            <person name="Goesmann A."/>
            <person name="Henrissat B."/>
            <person name="Duncan S.H."/>
            <person name="Flint H.J."/>
        </authorList>
    </citation>
    <scope>NUCLEOTIDE SEQUENCE</scope>
    <source>
        <strain evidence="1">JCM 10664</strain>
    </source>
</reference>
<evidence type="ECO:0000313" key="3">
    <source>
        <dbReference type="Proteomes" id="UP000597989"/>
    </source>
</evidence>
<proteinExistence type="predicted"/>
<name>A0A917K235_9PSEU</name>
<dbReference type="RefSeq" id="WP_229680227.1">
    <property type="nucleotide sequence ID" value="NZ_BAAAHC010000003.1"/>
</dbReference>
<comment type="caution">
    <text evidence="2">The sequence shown here is derived from an EMBL/GenBank/DDBJ whole genome shotgun (WGS) entry which is preliminary data.</text>
</comment>
<reference evidence="4" key="3">
    <citation type="journal article" date="2019" name="Int. J. Syst. Evol. Microbiol.">
        <title>The Global Catalogue of Microorganisms (GCM) 10K type strain sequencing project: providing services to taxonomists for standard genome sequencing and annotation.</title>
        <authorList>
            <consortium name="The Broad Institute Genomics Platform"/>
            <consortium name="The Broad Institute Genome Sequencing Center for Infectious Disease"/>
            <person name="Wu L."/>
            <person name="Ma J."/>
        </authorList>
    </citation>
    <scope>NUCLEOTIDE SEQUENCE [LARGE SCALE GENOMIC DNA]</scope>
    <source>
        <strain evidence="4">JCM 10664</strain>
    </source>
</reference>
<evidence type="ECO:0000313" key="4">
    <source>
        <dbReference type="Proteomes" id="UP001500220"/>
    </source>
</evidence>
<reference evidence="2 3" key="2">
    <citation type="journal article" date="2014" name="Int. J. Syst. Evol. Microbiol.">
        <title>Complete genome sequence of Corynebacterium casei LMG S-19264T (=DSM 44701T), isolated from a smear-ripened cheese.</title>
        <authorList>
            <consortium name="US DOE Joint Genome Institute (JGI-PGF)"/>
            <person name="Walter F."/>
            <person name="Albersmeier A."/>
            <person name="Kalinowski J."/>
            <person name="Ruckert C."/>
        </authorList>
    </citation>
    <scope>NUCLEOTIDE SEQUENCE [LARGE SCALE GENOMIC DNA]</scope>
    <source>
        <strain evidence="2 3">CGMCC 4.7206</strain>
    </source>
</reference>
<protein>
    <submittedName>
        <fullName evidence="2">Uncharacterized protein</fullName>
    </submittedName>
</protein>
<keyword evidence="4" id="KW-1185">Reference proteome</keyword>
<reference evidence="2" key="4">
    <citation type="submission" date="2020-09" db="EMBL/GenBank/DDBJ databases">
        <authorList>
            <person name="Sun Q."/>
            <person name="Zhou Y."/>
        </authorList>
    </citation>
    <scope>NUCLEOTIDE SEQUENCE</scope>
    <source>
        <strain evidence="2">CGMCC 4.7206</strain>
    </source>
</reference>
<dbReference type="EMBL" id="BMMT01000011">
    <property type="protein sequence ID" value="GGI93627.1"/>
    <property type="molecule type" value="Genomic_DNA"/>
</dbReference>
<sequence>MEDPYRTQIATAELQELAGALAVVAAHADLNHRYRKLITDSQRLLATPRIRLTQARGIAKKLMVLAKAAGPDFRAHLPAPAAAEFAAGMSRADALVFGADQR</sequence>
<evidence type="ECO:0000313" key="1">
    <source>
        <dbReference type="EMBL" id="GAA0504924.1"/>
    </source>
</evidence>
<dbReference type="Proteomes" id="UP001500220">
    <property type="component" value="Unassembled WGS sequence"/>
</dbReference>
<dbReference type="Proteomes" id="UP000597989">
    <property type="component" value="Unassembled WGS sequence"/>
</dbReference>
<accession>A0A917K235</accession>
<gene>
    <name evidence="1" type="ORF">GCM10009545_03500</name>
    <name evidence="2" type="ORF">GCM10011581_33350</name>
</gene>
<dbReference type="EMBL" id="BAAAHC010000003">
    <property type="protein sequence ID" value="GAA0504924.1"/>
    <property type="molecule type" value="Genomic_DNA"/>
</dbReference>
<reference evidence="1" key="5">
    <citation type="submission" date="2023-12" db="EMBL/GenBank/DDBJ databases">
        <authorList>
            <person name="Sun Q."/>
            <person name="Inoue M."/>
        </authorList>
    </citation>
    <scope>NUCLEOTIDE SEQUENCE</scope>
    <source>
        <strain evidence="1">JCM 10664</strain>
    </source>
</reference>
<organism evidence="2 3">
    <name type="scientific">Saccharopolyspora thermophila</name>
    <dbReference type="NCBI Taxonomy" id="89367"/>
    <lineage>
        <taxon>Bacteria</taxon>
        <taxon>Bacillati</taxon>
        <taxon>Actinomycetota</taxon>
        <taxon>Actinomycetes</taxon>
        <taxon>Pseudonocardiales</taxon>
        <taxon>Pseudonocardiaceae</taxon>
        <taxon>Saccharopolyspora</taxon>
    </lineage>
</organism>
<evidence type="ECO:0000313" key="2">
    <source>
        <dbReference type="EMBL" id="GGI93627.1"/>
    </source>
</evidence>